<evidence type="ECO:0000313" key="3">
    <source>
        <dbReference type="Proteomes" id="UP000033101"/>
    </source>
</evidence>
<keyword evidence="3" id="KW-1185">Reference proteome</keyword>
<dbReference type="InterPro" id="IPR013561">
    <property type="entry name" value="FilR1_middle_dom"/>
</dbReference>
<dbReference type="STRING" id="1434110.MSHOH_1553"/>
<dbReference type="HOGENOM" id="CLU_062767_2_0_2"/>
<dbReference type="RefSeq" id="WP_239451275.1">
    <property type="nucleotide sequence ID" value="NZ_BBCW01000109.1"/>
</dbReference>
<name>A0A0E3SB31_9EURY</name>
<proteinExistence type="predicted"/>
<dbReference type="PATRIC" id="fig|1434110.4.peg.1948"/>
<feature type="domain" description="Methanogenesis regulatory protein FilR1 middle" evidence="1">
    <location>
        <begin position="2"/>
        <end position="120"/>
    </location>
</feature>
<dbReference type="AlphaFoldDB" id="A0A0E3SB31"/>
<organism evidence="2 3">
    <name type="scientific">Methanosarcina horonobensis HB-1 = JCM 15518</name>
    <dbReference type="NCBI Taxonomy" id="1434110"/>
    <lineage>
        <taxon>Archaea</taxon>
        <taxon>Methanobacteriati</taxon>
        <taxon>Methanobacteriota</taxon>
        <taxon>Stenosarchaea group</taxon>
        <taxon>Methanomicrobia</taxon>
        <taxon>Methanosarcinales</taxon>
        <taxon>Methanosarcinaceae</taxon>
        <taxon>Methanosarcina</taxon>
    </lineage>
</organism>
<dbReference type="KEGG" id="mhor:MSHOH_1553"/>
<dbReference type="Pfam" id="PF08350">
    <property type="entry name" value="FilR1_middle"/>
    <property type="match status" value="1"/>
</dbReference>
<reference evidence="2 3" key="1">
    <citation type="submission" date="2014-07" db="EMBL/GenBank/DDBJ databases">
        <title>Methanogenic archaea and the global carbon cycle.</title>
        <authorList>
            <person name="Henriksen J.R."/>
            <person name="Luke J."/>
            <person name="Reinhart S."/>
            <person name="Benedict M.N."/>
            <person name="Youngblut N.D."/>
            <person name="Metcalf M.E."/>
            <person name="Whitaker R.J."/>
            <person name="Metcalf W.W."/>
        </authorList>
    </citation>
    <scope>NUCLEOTIDE SEQUENCE [LARGE SCALE GENOMIC DNA]</scope>
    <source>
        <strain evidence="2 3">HB-1</strain>
    </source>
</reference>
<gene>
    <name evidence="2" type="ORF">MSHOH_1553</name>
</gene>
<dbReference type="EMBL" id="CP009516">
    <property type="protein sequence ID" value="AKB78036.1"/>
    <property type="molecule type" value="Genomic_DNA"/>
</dbReference>
<evidence type="ECO:0000313" key="2">
    <source>
        <dbReference type="EMBL" id="AKB78036.1"/>
    </source>
</evidence>
<protein>
    <submittedName>
        <fullName evidence="2">Transcriptional regulator, ArsR family</fullName>
    </submittedName>
</protein>
<accession>A0A0E3SB31</accession>
<dbReference type="GeneID" id="70784863"/>
<dbReference type="Proteomes" id="UP000033101">
    <property type="component" value="Chromosome"/>
</dbReference>
<evidence type="ECO:0000259" key="1">
    <source>
        <dbReference type="Pfam" id="PF08350"/>
    </source>
</evidence>
<sequence>MIKEADHIYGISSVVTEGYADSISERVKEGITVELIVSIHIAEKLKQSPYIEKLAALKNYKNFKLMLMNEDIKVGLIVTDKRLALSLHKKSGIEYDISTGLFSSDPMAVKWGERLFGYCKTPSITYL</sequence>